<organism evidence="1 2">
    <name type="scientific">Gigaspora margarita</name>
    <dbReference type="NCBI Taxonomy" id="4874"/>
    <lineage>
        <taxon>Eukaryota</taxon>
        <taxon>Fungi</taxon>
        <taxon>Fungi incertae sedis</taxon>
        <taxon>Mucoromycota</taxon>
        <taxon>Glomeromycotina</taxon>
        <taxon>Glomeromycetes</taxon>
        <taxon>Diversisporales</taxon>
        <taxon>Gigasporaceae</taxon>
        <taxon>Gigaspora</taxon>
    </lineage>
</organism>
<reference evidence="1 2" key="1">
    <citation type="submission" date="2021-06" db="EMBL/GenBank/DDBJ databases">
        <authorList>
            <person name="Kallberg Y."/>
            <person name="Tangrot J."/>
            <person name="Rosling A."/>
        </authorList>
    </citation>
    <scope>NUCLEOTIDE SEQUENCE [LARGE SCALE GENOMIC DNA]</scope>
    <source>
        <strain evidence="1 2">120-4 pot B 10/14</strain>
    </source>
</reference>
<proteinExistence type="predicted"/>
<evidence type="ECO:0000313" key="1">
    <source>
        <dbReference type="EMBL" id="CAG8592228.1"/>
    </source>
</evidence>
<protein>
    <submittedName>
        <fullName evidence="1">1903_t:CDS:1</fullName>
    </submittedName>
</protein>
<dbReference type="Proteomes" id="UP000789901">
    <property type="component" value="Unassembled WGS sequence"/>
</dbReference>
<sequence length="53" mass="6238">MNKYLLTNWNNVIENTSGNTKFTFNIASSRCGTQLYPEKLFLIFVRSYIPNFK</sequence>
<dbReference type="EMBL" id="CAJVQB010002934">
    <property type="protein sequence ID" value="CAG8592228.1"/>
    <property type="molecule type" value="Genomic_DNA"/>
</dbReference>
<accession>A0ABN7UGN1</accession>
<name>A0ABN7UGN1_GIGMA</name>
<gene>
    <name evidence="1" type="ORF">GMARGA_LOCUS6464</name>
</gene>
<keyword evidence="2" id="KW-1185">Reference proteome</keyword>
<comment type="caution">
    <text evidence="1">The sequence shown here is derived from an EMBL/GenBank/DDBJ whole genome shotgun (WGS) entry which is preliminary data.</text>
</comment>
<evidence type="ECO:0000313" key="2">
    <source>
        <dbReference type="Proteomes" id="UP000789901"/>
    </source>
</evidence>